<feature type="transmembrane region" description="Helical" evidence="1">
    <location>
        <begin position="21"/>
        <end position="39"/>
    </location>
</feature>
<evidence type="ECO:0000256" key="1">
    <source>
        <dbReference type="SAM" id="Phobius"/>
    </source>
</evidence>
<dbReference type="Pfam" id="PF13578">
    <property type="entry name" value="Methyltransf_24"/>
    <property type="match status" value="1"/>
</dbReference>
<dbReference type="AlphaFoldDB" id="A0A7S2TZI9"/>
<accession>A0A7S2TZI9</accession>
<sequence>MSTNGIGEKARRLVHMKVQMPLGRLVGLTLGTFVLGAWFSTSSHSPASQQAVEPPRRLPGVGLAVARVVPGGSECDLQLRKIFDKGLWKGVDLAAYDAMASAMDKVMPEIEEGHSGQMTVERQAYVAVAQLPCVRRICEIGFNGGHSAGLWLRAAPQADVLMFDLWNYTYNSRGEAFLRDSANGQKFGLADADRRLTIVKGSSLTTVPAYAREHPDVKCDVLSVDGGHFEDIARADLWSMFNLANRNFHVLLLDDTNCEGFWCNGPIAALQHAMSLGLVRYIAGITEENVGRGLSILQYVKS</sequence>
<dbReference type="EMBL" id="HBHP01030224">
    <property type="protein sequence ID" value="CAD9774627.1"/>
    <property type="molecule type" value="Transcribed_RNA"/>
</dbReference>
<evidence type="ECO:0008006" key="3">
    <source>
        <dbReference type="Google" id="ProtNLM"/>
    </source>
</evidence>
<reference evidence="2" key="1">
    <citation type="submission" date="2021-01" db="EMBL/GenBank/DDBJ databases">
        <authorList>
            <person name="Corre E."/>
            <person name="Pelletier E."/>
            <person name="Niang G."/>
            <person name="Scheremetjew M."/>
            <person name="Finn R."/>
            <person name="Kale V."/>
            <person name="Holt S."/>
            <person name="Cochrane G."/>
            <person name="Meng A."/>
            <person name="Brown T."/>
            <person name="Cohen L."/>
        </authorList>
    </citation>
    <scope>NUCLEOTIDE SEQUENCE</scope>
    <source>
        <strain evidence="2">CCMP622</strain>
    </source>
</reference>
<protein>
    <recommendedName>
        <fullName evidence="3">Class I SAM-dependent methyltransferase</fullName>
    </recommendedName>
</protein>
<name>A0A7S2TZI9_9EUKA</name>
<proteinExistence type="predicted"/>
<keyword evidence="1" id="KW-1133">Transmembrane helix</keyword>
<organism evidence="2">
    <name type="scientific">Lotharella oceanica</name>
    <dbReference type="NCBI Taxonomy" id="641309"/>
    <lineage>
        <taxon>Eukaryota</taxon>
        <taxon>Sar</taxon>
        <taxon>Rhizaria</taxon>
        <taxon>Cercozoa</taxon>
        <taxon>Chlorarachniophyceae</taxon>
        <taxon>Lotharella</taxon>
    </lineage>
</organism>
<evidence type="ECO:0000313" key="2">
    <source>
        <dbReference type="EMBL" id="CAD9774627.1"/>
    </source>
</evidence>
<keyword evidence="1" id="KW-0472">Membrane</keyword>
<dbReference type="InterPro" id="IPR029063">
    <property type="entry name" value="SAM-dependent_MTases_sf"/>
</dbReference>
<keyword evidence="1" id="KW-0812">Transmembrane</keyword>
<gene>
    <name evidence="2" type="ORF">LSP00402_LOCUS18621</name>
</gene>
<dbReference type="Gene3D" id="3.40.50.150">
    <property type="entry name" value="Vaccinia Virus protein VP39"/>
    <property type="match status" value="1"/>
</dbReference>